<feature type="compositionally biased region" description="Basic and acidic residues" evidence="1">
    <location>
        <begin position="35"/>
        <end position="47"/>
    </location>
</feature>
<dbReference type="PANTHER" id="PTHR23005">
    <property type="entry name" value="RETINITIS PIGMENTOSA 1 PROTEIN"/>
    <property type="match status" value="1"/>
</dbReference>
<feature type="region of interest" description="Disordered" evidence="1">
    <location>
        <begin position="452"/>
        <end position="517"/>
    </location>
</feature>
<feature type="compositionally biased region" description="Acidic residues" evidence="1">
    <location>
        <begin position="246"/>
        <end position="294"/>
    </location>
</feature>
<sequence>MITNRPRLVTESEQEPDKVQEIDNGVEESVSISQTERDEPLKDKENEQQEQIEEFEEDRERMNDRDANEIDDEGEETETGKKGMEGRGRGRDNDRRKKCMDRRNGKQKREVKIGKLLRKRQRKRRQGMKRERGEELKVLDEDQEATVNDSVETDEREADEVTEEEEKGEDEGDVEADEEENGEETEVKKGEEVEEVNEDIEETGEGEEVDNIEQAVEEEEADAFTEEVEEVEAIEEKEEVEKIIEEMEEEEETDAVTEENVEDEVTAEEEEEEEREMERVTEEDDDEEDVEETNEDKTKVVSEENNEEEDEEEEERGEDGEDVEVKNTEERAITDEEEGGQETDENIEEEENCDEGEPSRKEESLKTENSLEEEVIEEMESAENIKAEQTLDEEEREDDEENEGNELNEGFSQVEERESKHEVEEESAFDDPDSVIVDTGCKNLLDKASYLQQQDSCEEESNVDTKETEHDTESPTKYSSEGQCEDDKATVTDTINELDADQGGEHHEERSSSLSHPVEISQELLDFVNSALQSSSLIFTYDSRGNIRIEPDNARVVQTKQTLISKSRKDSAYGLKCLPSPSTSDLSDYRPETSESGGYKSQDSVDVVTESGEESEKPFPVCRRKTDIPNGRTNVERTNSKLSVASNSEVLQNSRLKSGGSFSSFDSGSKASREDLSYFSAASSQKADAEPAKEATQCISFASEKDSIDGVLIDQGRWLLKENHLIRKSPPLSMGMYDNVDSTSVDTGQENMSEDSPSPCKTQHNPLAAISSSELEEMAKPKCTYFNMPHGSDSDPFLDDSSLKSGKNDTSSVKGRGFRVSPTIDTTKTWPNKNGSLSSFASVEFKVADGKVHPEGESSAVTRPRRTSSGRGAVMQAQDSLDTLHVRCGQYCPIL</sequence>
<feature type="region of interest" description="Disordered" evidence="1">
    <location>
        <begin position="1"/>
        <end position="437"/>
    </location>
</feature>
<feature type="compositionally biased region" description="Acidic residues" evidence="1">
    <location>
        <begin position="390"/>
        <end position="406"/>
    </location>
</feature>
<feature type="compositionally biased region" description="Acidic residues" evidence="1">
    <location>
        <begin position="335"/>
        <end position="356"/>
    </location>
</feature>
<dbReference type="PANTHER" id="PTHR23005:SF4">
    <property type="entry name" value="OXYGEN-REGULATED PROTEIN 1"/>
    <property type="match status" value="1"/>
</dbReference>
<evidence type="ECO:0000313" key="2">
    <source>
        <dbReference type="EMBL" id="KAE8290757.1"/>
    </source>
</evidence>
<gene>
    <name evidence="2" type="ORF">D5F01_LYC10347</name>
</gene>
<evidence type="ECO:0000256" key="1">
    <source>
        <dbReference type="SAM" id="MobiDB-lite"/>
    </source>
</evidence>
<feature type="compositionally biased region" description="Basic and acidic residues" evidence="1">
    <location>
        <begin position="414"/>
        <end position="423"/>
    </location>
</feature>
<dbReference type="GO" id="GO:0005930">
    <property type="term" value="C:axoneme"/>
    <property type="evidence" value="ECO:0007669"/>
    <property type="project" value="TreeGrafter"/>
</dbReference>
<feature type="compositionally biased region" description="Polar residues" evidence="1">
    <location>
        <begin position="823"/>
        <end position="833"/>
    </location>
</feature>
<name>A0A6G0IHF1_LARCR</name>
<proteinExistence type="predicted"/>
<reference evidence="2 3" key="1">
    <citation type="submission" date="2019-07" db="EMBL/GenBank/DDBJ databases">
        <title>Chromosome genome assembly for large yellow croaker.</title>
        <authorList>
            <person name="Xiao S."/>
        </authorList>
    </citation>
    <scope>NUCLEOTIDE SEQUENCE [LARGE SCALE GENOMIC DNA]</scope>
    <source>
        <strain evidence="2">JMULYC20181020</strain>
        <tissue evidence="2">Muscle</tissue>
    </source>
</reference>
<feature type="compositionally biased region" description="Basic residues" evidence="1">
    <location>
        <begin position="115"/>
        <end position="127"/>
    </location>
</feature>
<feature type="region of interest" description="Disordered" evidence="1">
    <location>
        <begin position="745"/>
        <end position="765"/>
    </location>
</feature>
<feature type="region of interest" description="Disordered" evidence="1">
    <location>
        <begin position="574"/>
        <end position="646"/>
    </location>
</feature>
<comment type="caution">
    <text evidence="2">The sequence shown here is derived from an EMBL/GenBank/DDBJ whole genome shotgun (WGS) entry which is preliminary data.</text>
</comment>
<feature type="compositionally biased region" description="Basic and acidic residues" evidence="1">
    <location>
        <begin position="78"/>
        <end position="113"/>
    </location>
</feature>
<feature type="compositionally biased region" description="Basic and acidic residues" evidence="1">
    <location>
        <begin position="463"/>
        <end position="474"/>
    </location>
</feature>
<feature type="compositionally biased region" description="Acidic residues" evidence="1">
    <location>
        <begin position="370"/>
        <end position="381"/>
    </location>
</feature>
<feature type="compositionally biased region" description="Basic and acidic residues" evidence="1">
    <location>
        <begin position="357"/>
        <end position="366"/>
    </location>
</feature>
<feature type="compositionally biased region" description="Basic and acidic residues" evidence="1">
    <location>
        <begin position="128"/>
        <end position="140"/>
    </location>
</feature>
<evidence type="ECO:0000313" key="3">
    <source>
        <dbReference type="Proteomes" id="UP000424527"/>
    </source>
</evidence>
<dbReference type="GO" id="GO:0042461">
    <property type="term" value="P:photoreceptor cell development"/>
    <property type="evidence" value="ECO:0007669"/>
    <property type="project" value="TreeGrafter"/>
</dbReference>
<feature type="compositionally biased region" description="Basic and acidic residues" evidence="1">
    <location>
        <begin position="58"/>
        <end position="68"/>
    </location>
</feature>
<feature type="compositionally biased region" description="Polar residues" evidence="1">
    <location>
        <begin position="594"/>
        <end position="604"/>
    </location>
</feature>
<feature type="compositionally biased region" description="Acidic residues" evidence="1">
    <location>
        <begin position="192"/>
        <end position="238"/>
    </location>
</feature>
<dbReference type="Proteomes" id="UP000424527">
    <property type="component" value="Unassembled WGS sequence"/>
</dbReference>
<keyword evidence="3" id="KW-1185">Reference proteome</keyword>
<feature type="compositionally biased region" description="Basic and acidic residues" evidence="1">
    <location>
        <begin position="323"/>
        <end position="334"/>
    </location>
</feature>
<organism evidence="2 3">
    <name type="scientific">Larimichthys crocea</name>
    <name type="common">Large yellow croaker</name>
    <name type="synonym">Pseudosciaena crocea</name>
    <dbReference type="NCBI Taxonomy" id="215358"/>
    <lineage>
        <taxon>Eukaryota</taxon>
        <taxon>Metazoa</taxon>
        <taxon>Chordata</taxon>
        <taxon>Craniata</taxon>
        <taxon>Vertebrata</taxon>
        <taxon>Euteleostomi</taxon>
        <taxon>Actinopterygii</taxon>
        <taxon>Neopterygii</taxon>
        <taxon>Teleostei</taxon>
        <taxon>Neoteleostei</taxon>
        <taxon>Acanthomorphata</taxon>
        <taxon>Eupercaria</taxon>
        <taxon>Sciaenidae</taxon>
        <taxon>Larimichthys</taxon>
    </lineage>
</organism>
<feature type="region of interest" description="Disordered" evidence="1">
    <location>
        <begin position="796"/>
        <end position="833"/>
    </location>
</feature>
<feature type="compositionally biased region" description="Acidic residues" evidence="1">
    <location>
        <begin position="151"/>
        <end position="184"/>
    </location>
</feature>
<feature type="compositionally biased region" description="Acidic residues" evidence="1">
    <location>
        <begin position="304"/>
        <end position="322"/>
    </location>
</feature>
<accession>A0A6G0IHF1</accession>
<dbReference type="GO" id="GO:0035082">
    <property type="term" value="P:axoneme assembly"/>
    <property type="evidence" value="ECO:0007669"/>
    <property type="project" value="TreeGrafter"/>
</dbReference>
<feature type="compositionally biased region" description="Acidic residues" evidence="1">
    <location>
        <begin position="424"/>
        <end position="433"/>
    </location>
</feature>
<dbReference type="GO" id="GO:0060041">
    <property type="term" value="P:retina development in camera-type eye"/>
    <property type="evidence" value="ECO:0007669"/>
    <property type="project" value="TreeGrafter"/>
</dbReference>
<dbReference type="EMBL" id="REGW02000010">
    <property type="protein sequence ID" value="KAE8290757.1"/>
    <property type="molecule type" value="Genomic_DNA"/>
</dbReference>
<dbReference type="AlphaFoldDB" id="A0A6G0IHF1"/>
<protein>
    <submittedName>
        <fullName evidence="2">Oxygen-regulated protein 1 Retinitis pigmentosa 1 protein Retinitis pigmentosa RP1 protein</fullName>
    </submittedName>
</protein>
<feature type="region of interest" description="Disordered" evidence="1">
    <location>
        <begin position="851"/>
        <end position="876"/>
    </location>
</feature>
<feature type="compositionally biased region" description="Acidic residues" evidence="1">
    <location>
        <begin position="48"/>
        <end position="57"/>
    </location>
</feature>